<name>A0ABR2VP31_9FUNG</name>
<reference evidence="2 3" key="1">
    <citation type="submission" date="2023-04" db="EMBL/GenBank/DDBJ databases">
        <title>Genome of Basidiobolus ranarum AG-B5.</title>
        <authorList>
            <person name="Stajich J.E."/>
            <person name="Carter-House D."/>
            <person name="Gryganskyi A."/>
        </authorList>
    </citation>
    <scope>NUCLEOTIDE SEQUENCE [LARGE SCALE GENOMIC DNA]</scope>
    <source>
        <strain evidence="2 3">AG-B5</strain>
    </source>
</reference>
<dbReference type="Proteomes" id="UP001479436">
    <property type="component" value="Unassembled WGS sequence"/>
</dbReference>
<keyword evidence="3" id="KW-1185">Reference proteome</keyword>
<keyword evidence="1" id="KW-0812">Transmembrane</keyword>
<protein>
    <submittedName>
        <fullName evidence="2">Uncharacterized protein</fullName>
    </submittedName>
</protein>
<accession>A0ABR2VP31</accession>
<dbReference type="EMBL" id="JASJQH010008965">
    <property type="protein sequence ID" value="KAK9685656.1"/>
    <property type="molecule type" value="Genomic_DNA"/>
</dbReference>
<evidence type="ECO:0000313" key="3">
    <source>
        <dbReference type="Proteomes" id="UP001479436"/>
    </source>
</evidence>
<organism evidence="2 3">
    <name type="scientific">Basidiobolus ranarum</name>
    <dbReference type="NCBI Taxonomy" id="34480"/>
    <lineage>
        <taxon>Eukaryota</taxon>
        <taxon>Fungi</taxon>
        <taxon>Fungi incertae sedis</taxon>
        <taxon>Zoopagomycota</taxon>
        <taxon>Entomophthoromycotina</taxon>
        <taxon>Basidiobolomycetes</taxon>
        <taxon>Basidiobolales</taxon>
        <taxon>Basidiobolaceae</taxon>
        <taxon>Basidiobolus</taxon>
    </lineage>
</organism>
<gene>
    <name evidence="2" type="ORF">K7432_015425</name>
</gene>
<proteinExistence type="predicted"/>
<comment type="caution">
    <text evidence="2">The sequence shown here is derived from an EMBL/GenBank/DDBJ whole genome shotgun (WGS) entry which is preliminary data.</text>
</comment>
<keyword evidence="1" id="KW-0472">Membrane</keyword>
<keyword evidence="1" id="KW-1133">Transmembrane helix</keyword>
<evidence type="ECO:0000313" key="2">
    <source>
        <dbReference type="EMBL" id="KAK9685656.1"/>
    </source>
</evidence>
<feature type="transmembrane region" description="Helical" evidence="1">
    <location>
        <begin position="75"/>
        <end position="95"/>
    </location>
</feature>
<sequence length="96" mass="11135">MNGCSYRTPTATLQPPSKAQTEVQETLVTVNLNLEEIQKSEGPSKRRSLALEYFETELNKRKKQTQWWRRHRVKLFILGVLILLTAIILGFVFFAL</sequence>
<evidence type="ECO:0000256" key="1">
    <source>
        <dbReference type="SAM" id="Phobius"/>
    </source>
</evidence>